<protein>
    <submittedName>
        <fullName evidence="1">Uncharacterized protein</fullName>
    </submittedName>
</protein>
<organism evidence="1 2">
    <name type="scientific">Coprinellus micaceus</name>
    <name type="common">Glistening ink-cap mushroom</name>
    <name type="synonym">Coprinus micaceus</name>
    <dbReference type="NCBI Taxonomy" id="71717"/>
    <lineage>
        <taxon>Eukaryota</taxon>
        <taxon>Fungi</taxon>
        <taxon>Dikarya</taxon>
        <taxon>Basidiomycota</taxon>
        <taxon>Agaricomycotina</taxon>
        <taxon>Agaricomycetes</taxon>
        <taxon>Agaricomycetidae</taxon>
        <taxon>Agaricales</taxon>
        <taxon>Agaricineae</taxon>
        <taxon>Psathyrellaceae</taxon>
        <taxon>Coprinellus</taxon>
    </lineage>
</organism>
<evidence type="ECO:0000313" key="2">
    <source>
        <dbReference type="Proteomes" id="UP000298030"/>
    </source>
</evidence>
<gene>
    <name evidence="1" type="ORF">FA13DRAFT_516113</name>
</gene>
<evidence type="ECO:0000313" key="1">
    <source>
        <dbReference type="EMBL" id="TEB18882.1"/>
    </source>
</evidence>
<name>A0A4Y7SBA1_COPMI</name>
<dbReference type="Proteomes" id="UP000298030">
    <property type="component" value="Unassembled WGS sequence"/>
</dbReference>
<reference evidence="1 2" key="1">
    <citation type="journal article" date="2019" name="Nat. Ecol. Evol.">
        <title>Megaphylogeny resolves global patterns of mushroom evolution.</title>
        <authorList>
            <person name="Varga T."/>
            <person name="Krizsan K."/>
            <person name="Foldi C."/>
            <person name="Dima B."/>
            <person name="Sanchez-Garcia M."/>
            <person name="Sanchez-Ramirez S."/>
            <person name="Szollosi G.J."/>
            <person name="Szarkandi J.G."/>
            <person name="Papp V."/>
            <person name="Albert L."/>
            <person name="Andreopoulos W."/>
            <person name="Angelini C."/>
            <person name="Antonin V."/>
            <person name="Barry K.W."/>
            <person name="Bougher N.L."/>
            <person name="Buchanan P."/>
            <person name="Buyck B."/>
            <person name="Bense V."/>
            <person name="Catcheside P."/>
            <person name="Chovatia M."/>
            <person name="Cooper J."/>
            <person name="Damon W."/>
            <person name="Desjardin D."/>
            <person name="Finy P."/>
            <person name="Geml J."/>
            <person name="Haridas S."/>
            <person name="Hughes K."/>
            <person name="Justo A."/>
            <person name="Karasinski D."/>
            <person name="Kautmanova I."/>
            <person name="Kiss B."/>
            <person name="Kocsube S."/>
            <person name="Kotiranta H."/>
            <person name="LaButti K.M."/>
            <person name="Lechner B.E."/>
            <person name="Liimatainen K."/>
            <person name="Lipzen A."/>
            <person name="Lukacs Z."/>
            <person name="Mihaltcheva S."/>
            <person name="Morgado L.N."/>
            <person name="Niskanen T."/>
            <person name="Noordeloos M.E."/>
            <person name="Ohm R.A."/>
            <person name="Ortiz-Santana B."/>
            <person name="Ovrebo C."/>
            <person name="Racz N."/>
            <person name="Riley R."/>
            <person name="Savchenko A."/>
            <person name="Shiryaev A."/>
            <person name="Soop K."/>
            <person name="Spirin V."/>
            <person name="Szebenyi C."/>
            <person name="Tomsovsky M."/>
            <person name="Tulloss R.E."/>
            <person name="Uehling J."/>
            <person name="Grigoriev I.V."/>
            <person name="Vagvolgyi C."/>
            <person name="Papp T."/>
            <person name="Martin F.M."/>
            <person name="Miettinen O."/>
            <person name="Hibbett D.S."/>
            <person name="Nagy L.G."/>
        </authorList>
    </citation>
    <scope>NUCLEOTIDE SEQUENCE [LARGE SCALE GENOMIC DNA]</scope>
    <source>
        <strain evidence="1 2">FP101781</strain>
    </source>
</reference>
<sequence>MPKLSRRLARAPSCSHLFQARFHYNYAASFNMDISTRRRMTFQNAFVLFRVDPSGPPAPLDRGGCSYHQGVSQDLAACLDDQQLSFVSSTSGWMPQPLPSSRYPYSSNTPAASRAEYIRLYERREGWPLINDDFPTPATHERTPSCSNLFQLVFIIGIARLQFTVLGGE</sequence>
<dbReference type="EMBL" id="QPFP01000218">
    <property type="protein sequence ID" value="TEB18882.1"/>
    <property type="molecule type" value="Genomic_DNA"/>
</dbReference>
<dbReference type="AlphaFoldDB" id="A0A4Y7SBA1"/>
<proteinExistence type="predicted"/>
<keyword evidence="2" id="KW-1185">Reference proteome</keyword>
<comment type="caution">
    <text evidence="1">The sequence shown here is derived from an EMBL/GenBank/DDBJ whole genome shotgun (WGS) entry which is preliminary data.</text>
</comment>
<accession>A0A4Y7SBA1</accession>